<feature type="transmembrane region" description="Helical" evidence="6">
    <location>
        <begin position="30"/>
        <end position="51"/>
    </location>
</feature>
<feature type="domain" description="Major facilitator superfamily (MFS) profile" evidence="7">
    <location>
        <begin position="29"/>
        <end position="417"/>
    </location>
</feature>
<dbReference type="PANTHER" id="PTHR23546">
    <property type="entry name" value="TRANSPORT PROTEIN"/>
    <property type="match status" value="1"/>
</dbReference>
<evidence type="ECO:0000313" key="9">
    <source>
        <dbReference type="Proteomes" id="UP000272503"/>
    </source>
</evidence>
<evidence type="ECO:0000256" key="5">
    <source>
        <dbReference type="SAM" id="MobiDB-lite"/>
    </source>
</evidence>
<feature type="transmembrane region" description="Helical" evidence="6">
    <location>
        <begin position="63"/>
        <end position="83"/>
    </location>
</feature>
<comment type="subcellular location">
    <subcellularLocation>
        <location evidence="1">Cell membrane</location>
        <topology evidence="1">Multi-pass membrane protein</topology>
    </subcellularLocation>
</comment>
<feature type="transmembrane region" description="Helical" evidence="6">
    <location>
        <begin position="95"/>
        <end position="115"/>
    </location>
</feature>
<dbReference type="Pfam" id="PF07690">
    <property type="entry name" value="MFS_1"/>
    <property type="match status" value="1"/>
</dbReference>
<feature type="transmembrane region" description="Helical" evidence="6">
    <location>
        <begin position="238"/>
        <end position="263"/>
    </location>
</feature>
<dbReference type="SUPFAM" id="SSF103473">
    <property type="entry name" value="MFS general substrate transporter"/>
    <property type="match status" value="1"/>
</dbReference>
<dbReference type="OrthoDB" id="9793283at2"/>
<feature type="transmembrane region" description="Helical" evidence="6">
    <location>
        <begin position="196"/>
        <end position="217"/>
    </location>
</feature>
<evidence type="ECO:0000259" key="7">
    <source>
        <dbReference type="PROSITE" id="PS50850"/>
    </source>
</evidence>
<keyword evidence="2 6" id="KW-0812">Transmembrane</keyword>
<feature type="transmembrane region" description="Helical" evidence="6">
    <location>
        <begin position="396"/>
        <end position="413"/>
    </location>
</feature>
<dbReference type="EMBL" id="RCUX01000008">
    <property type="protein sequence ID" value="RLP74982.1"/>
    <property type="molecule type" value="Genomic_DNA"/>
</dbReference>
<comment type="caution">
    <text evidence="8">The sequence shown here is derived from an EMBL/GenBank/DDBJ whole genome shotgun (WGS) entry which is preliminary data.</text>
</comment>
<dbReference type="PANTHER" id="PTHR23546:SF1">
    <property type="entry name" value="MEMBRANE PROTEIN"/>
    <property type="match status" value="1"/>
</dbReference>
<evidence type="ECO:0000256" key="3">
    <source>
        <dbReference type="ARBA" id="ARBA00022989"/>
    </source>
</evidence>
<dbReference type="InterPro" id="IPR036259">
    <property type="entry name" value="MFS_trans_sf"/>
</dbReference>
<keyword evidence="4 6" id="KW-0472">Membrane</keyword>
<name>A0A3L7A6J1_9MICO</name>
<gene>
    <name evidence="8" type="ORF">D9V32_11165</name>
</gene>
<dbReference type="GO" id="GO:0005886">
    <property type="term" value="C:plasma membrane"/>
    <property type="evidence" value="ECO:0007669"/>
    <property type="project" value="UniProtKB-SubCell"/>
</dbReference>
<feature type="transmembrane region" description="Helical" evidence="6">
    <location>
        <begin position="364"/>
        <end position="390"/>
    </location>
</feature>
<evidence type="ECO:0000313" key="8">
    <source>
        <dbReference type="EMBL" id="RLP74982.1"/>
    </source>
</evidence>
<feature type="transmembrane region" description="Helical" evidence="6">
    <location>
        <begin position="306"/>
        <end position="323"/>
    </location>
</feature>
<feature type="transmembrane region" description="Helical" evidence="6">
    <location>
        <begin position="167"/>
        <end position="190"/>
    </location>
</feature>
<reference evidence="8 9" key="1">
    <citation type="submission" date="2018-10" db="EMBL/GenBank/DDBJ databases">
        <authorList>
            <person name="Li J."/>
        </authorList>
    </citation>
    <scope>NUCLEOTIDE SEQUENCE [LARGE SCALE GENOMIC DNA]</scope>
    <source>
        <strain evidence="8 9">IF 016277</strain>
    </source>
</reference>
<evidence type="ECO:0000256" key="4">
    <source>
        <dbReference type="ARBA" id="ARBA00023136"/>
    </source>
</evidence>
<feature type="transmembrane region" description="Helical" evidence="6">
    <location>
        <begin position="121"/>
        <end position="146"/>
    </location>
</feature>
<protein>
    <submittedName>
        <fullName evidence="8">MFS transporter</fullName>
    </submittedName>
</protein>
<organism evidence="8 9">
    <name type="scientific">Mycetocola tolaasinivorans</name>
    <dbReference type="NCBI Taxonomy" id="76635"/>
    <lineage>
        <taxon>Bacteria</taxon>
        <taxon>Bacillati</taxon>
        <taxon>Actinomycetota</taxon>
        <taxon>Actinomycetes</taxon>
        <taxon>Micrococcales</taxon>
        <taxon>Microbacteriaceae</taxon>
        <taxon>Mycetocola</taxon>
    </lineage>
</organism>
<keyword evidence="9" id="KW-1185">Reference proteome</keyword>
<sequence>MQPSVADTPPSQPTSSLPTSSRPTAPAPQVPLVLSAVFLVFLGQMTLNPIIAPLSREVGLAEWQVGVMISLAAICVVVSSQFWGRASLSRGRKPVLLAAMGTAVGAMALFALLAHLGMRGILTGTGLFVLFLVTRGLLFGLAIAAVPPTAQAYIADVTTTPEARVRGMAGVGAAQGLAMIGGAVAGGALAGFGLMVPLLCVPVMIALGLAAVAVFLRREEKHELVANPPRVSPFDPRAWPFLLAGFGLFTGLGFVQILTGFLVQDRFALNAGGTAAVSGAALLAAGVGMVAAQAVIVPRLNWMPGTLLRVGAAGALAGFLLLIPSAGMAALILALFLIGLGLGLAMPGYTAGPSLLMSAEEQGGIAGLVAANNALTFVLTPTLATLFYAWWPPLPLIVGASVCALVLVFVLLHPRFRGPRVAR</sequence>
<dbReference type="GO" id="GO:0022857">
    <property type="term" value="F:transmembrane transporter activity"/>
    <property type="evidence" value="ECO:0007669"/>
    <property type="project" value="InterPro"/>
</dbReference>
<feature type="region of interest" description="Disordered" evidence="5">
    <location>
        <begin position="1"/>
        <end position="25"/>
    </location>
</feature>
<feature type="transmembrane region" description="Helical" evidence="6">
    <location>
        <begin position="275"/>
        <end position="297"/>
    </location>
</feature>
<dbReference type="InterPro" id="IPR020846">
    <property type="entry name" value="MFS_dom"/>
</dbReference>
<keyword evidence="3 6" id="KW-1133">Transmembrane helix</keyword>
<dbReference type="RefSeq" id="WP_121648987.1">
    <property type="nucleotide sequence ID" value="NZ_RCUX01000008.1"/>
</dbReference>
<accession>A0A3L7A6J1</accession>
<proteinExistence type="predicted"/>
<dbReference type="AlphaFoldDB" id="A0A3L7A6J1"/>
<evidence type="ECO:0000256" key="6">
    <source>
        <dbReference type="SAM" id="Phobius"/>
    </source>
</evidence>
<evidence type="ECO:0000256" key="1">
    <source>
        <dbReference type="ARBA" id="ARBA00004651"/>
    </source>
</evidence>
<dbReference type="Gene3D" id="1.20.1250.20">
    <property type="entry name" value="MFS general substrate transporter like domains"/>
    <property type="match status" value="1"/>
</dbReference>
<evidence type="ECO:0000256" key="2">
    <source>
        <dbReference type="ARBA" id="ARBA00022692"/>
    </source>
</evidence>
<dbReference type="InterPro" id="IPR011701">
    <property type="entry name" value="MFS"/>
</dbReference>
<dbReference type="PROSITE" id="PS50850">
    <property type="entry name" value="MFS"/>
    <property type="match status" value="1"/>
</dbReference>
<dbReference type="Proteomes" id="UP000272503">
    <property type="component" value="Unassembled WGS sequence"/>
</dbReference>
<feature type="compositionally biased region" description="Low complexity" evidence="5">
    <location>
        <begin position="13"/>
        <end position="24"/>
    </location>
</feature>
<feature type="transmembrane region" description="Helical" evidence="6">
    <location>
        <begin position="329"/>
        <end position="352"/>
    </location>
</feature>